<accession>A0A3N0YH44</accession>
<keyword evidence="2" id="KW-1185">Reference proteome</keyword>
<reference evidence="1 2" key="1">
    <citation type="submission" date="2018-10" db="EMBL/GenBank/DDBJ databases">
        <title>Genome assembly for a Yunnan-Guizhou Plateau 3E fish, Anabarilius grahami (Regan), and its evolutionary and genetic applications.</title>
        <authorList>
            <person name="Jiang W."/>
        </authorList>
    </citation>
    <scope>NUCLEOTIDE SEQUENCE [LARGE SCALE GENOMIC DNA]</scope>
    <source>
        <strain evidence="1">AG-KIZ</strain>
        <tissue evidence="1">Muscle</tissue>
    </source>
</reference>
<dbReference type="AlphaFoldDB" id="A0A3N0YH44"/>
<evidence type="ECO:0000313" key="2">
    <source>
        <dbReference type="Proteomes" id="UP000281406"/>
    </source>
</evidence>
<feature type="non-terminal residue" evidence="1">
    <location>
        <position position="1"/>
    </location>
</feature>
<gene>
    <name evidence="1" type="ORF">DPX16_16142</name>
</gene>
<dbReference type="Proteomes" id="UP000281406">
    <property type="component" value="Unassembled WGS sequence"/>
</dbReference>
<organism evidence="1 2">
    <name type="scientific">Anabarilius grahami</name>
    <name type="common">Kanglang fish</name>
    <name type="synonym">Barilius grahami</name>
    <dbReference type="NCBI Taxonomy" id="495550"/>
    <lineage>
        <taxon>Eukaryota</taxon>
        <taxon>Metazoa</taxon>
        <taxon>Chordata</taxon>
        <taxon>Craniata</taxon>
        <taxon>Vertebrata</taxon>
        <taxon>Euteleostomi</taxon>
        <taxon>Actinopterygii</taxon>
        <taxon>Neopterygii</taxon>
        <taxon>Teleostei</taxon>
        <taxon>Ostariophysi</taxon>
        <taxon>Cypriniformes</taxon>
        <taxon>Xenocyprididae</taxon>
        <taxon>Xenocypridinae</taxon>
        <taxon>Xenocypridinae incertae sedis</taxon>
        <taxon>Anabarilius</taxon>
    </lineage>
</organism>
<sequence length="53" mass="5648">RAVTLDNQLVVLGTVAADAGRYYVQAVNERNGENKTSPSIYLSIASPENAIVV</sequence>
<name>A0A3N0YH44_ANAGA</name>
<protein>
    <submittedName>
        <fullName evidence="1">Protein sidekick-1</fullName>
    </submittedName>
</protein>
<evidence type="ECO:0000313" key="1">
    <source>
        <dbReference type="EMBL" id="ROL45467.1"/>
    </source>
</evidence>
<dbReference type="EMBL" id="RJVU01042553">
    <property type="protein sequence ID" value="ROL45467.1"/>
    <property type="molecule type" value="Genomic_DNA"/>
</dbReference>
<dbReference type="OrthoDB" id="8923679at2759"/>
<proteinExistence type="predicted"/>
<comment type="caution">
    <text evidence="1">The sequence shown here is derived from an EMBL/GenBank/DDBJ whole genome shotgun (WGS) entry which is preliminary data.</text>
</comment>